<dbReference type="SUPFAM" id="SSF88946">
    <property type="entry name" value="Sigma2 domain of RNA polymerase sigma factors"/>
    <property type="match status" value="1"/>
</dbReference>
<reference evidence="8" key="1">
    <citation type="submission" date="2018-05" db="EMBL/GenBank/DDBJ databases">
        <authorList>
            <person name="Lanie J.A."/>
            <person name="Ng W.-L."/>
            <person name="Kazmierczak K.M."/>
            <person name="Andrzejewski T.M."/>
            <person name="Davidsen T.M."/>
            <person name="Wayne K.J."/>
            <person name="Tettelin H."/>
            <person name="Glass J.I."/>
            <person name="Rusch D."/>
            <person name="Podicherti R."/>
            <person name="Tsui H.-C.T."/>
            <person name="Winkler M.E."/>
        </authorList>
    </citation>
    <scope>NUCLEOTIDE SEQUENCE</scope>
</reference>
<dbReference type="InterPro" id="IPR007627">
    <property type="entry name" value="RNA_pol_sigma70_r2"/>
</dbReference>
<organism evidence="8">
    <name type="scientific">marine metagenome</name>
    <dbReference type="NCBI Taxonomy" id="408172"/>
    <lineage>
        <taxon>unclassified sequences</taxon>
        <taxon>metagenomes</taxon>
        <taxon>ecological metagenomes</taxon>
    </lineage>
</organism>
<evidence type="ECO:0000256" key="5">
    <source>
        <dbReference type="ARBA" id="ARBA00023163"/>
    </source>
</evidence>
<dbReference type="CDD" id="cd06171">
    <property type="entry name" value="Sigma70_r4"/>
    <property type="match status" value="1"/>
</dbReference>
<evidence type="ECO:0000259" key="7">
    <source>
        <dbReference type="Pfam" id="PF08281"/>
    </source>
</evidence>
<dbReference type="GO" id="GO:0016987">
    <property type="term" value="F:sigma factor activity"/>
    <property type="evidence" value="ECO:0007669"/>
    <property type="project" value="UniProtKB-KW"/>
</dbReference>
<comment type="similarity">
    <text evidence="1">Belongs to the sigma-70 factor family. ECF subfamily.</text>
</comment>
<gene>
    <name evidence="8" type="ORF">METZ01_LOCUS42269</name>
</gene>
<evidence type="ECO:0008006" key="9">
    <source>
        <dbReference type="Google" id="ProtNLM"/>
    </source>
</evidence>
<feature type="domain" description="RNA polymerase sigma factor 70 region 4 type 2" evidence="7">
    <location>
        <begin position="122"/>
        <end position="173"/>
    </location>
</feature>
<dbReference type="InterPro" id="IPR014284">
    <property type="entry name" value="RNA_pol_sigma-70_dom"/>
</dbReference>
<dbReference type="PANTHER" id="PTHR43133:SF8">
    <property type="entry name" value="RNA POLYMERASE SIGMA FACTOR HI_1459-RELATED"/>
    <property type="match status" value="1"/>
</dbReference>
<evidence type="ECO:0000256" key="4">
    <source>
        <dbReference type="ARBA" id="ARBA00023125"/>
    </source>
</evidence>
<dbReference type="PANTHER" id="PTHR43133">
    <property type="entry name" value="RNA POLYMERASE ECF-TYPE SIGMA FACTO"/>
    <property type="match status" value="1"/>
</dbReference>
<evidence type="ECO:0000256" key="2">
    <source>
        <dbReference type="ARBA" id="ARBA00023015"/>
    </source>
</evidence>
<dbReference type="InterPro" id="IPR013249">
    <property type="entry name" value="RNA_pol_sigma70_r4_t2"/>
</dbReference>
<keyword evidence="5" id="KW-0804">Transcription</keyword>
<name>A0A381RCB2_9ZZZZ</name>
<dbReference type="InterPro" id="IPR036388">
    <property type="entry name" value="WH-like_DNA-bd_sf"/>
</dbReference>
<dbReference type="Gene3D" id="1.10.1740.10">
    <property type="match status" value="1"/>
</dbReference>
<keyword evidence="2" id="KW-0805">Transcription regulation</keyword>
<dbReference type="GO" id="GO:0006352">
    <property type="term" value="P:DNA-templated transcription initiation"/>
    <property type="evidence" value="ECO:0007669"/>
    <property type="project" value="InterPro"/>
</dbReference>
<evidence type="ECO:0000256" key="3">
    <source>
        <dbReference type="ARBA" id="ARBA00023082"/>
    </source>
</evidence>
<keyword evidence="4" id="KW-0238">DNA-binding</keyword>
<accession>A0A381RCB2</accession>
<proteinExistence type="inferred from homology"/>
<dbReference type="AlphaFoldDB" id="A0A381RCB2"/>
<dbReference type="NCBIfam" id="TIGR02937">
    <property type="entry name" value="sigma70-ECF"/>
    <property type="match status" value="1"/>
</dbReference>
<dbReference type="Pfam" id="PF08281">
    <property type="entry name" value="Sigma70_r4_2"/>
    <property type="match status" value="1"/>
</dbReference>
<protein>
    <recommendedName>
        <fullName evidence="9">RNA polymerase subunit sigma-24</fullName>
    </recommendedName>
</protein>
<dbReference type="EMBL" id="UINC01001816">
    <property type="protein sequence ID" value="SUZ89415.1"/>
    <property type="molecule type" value="Genomic_DNA"/>
</dbReference>
<sequence>MPSEEIRADVDAARAGDDAAFARLVEETYADIFLLAARLTGNHHDAFDVVQEAYLRAYKGLIDFRGEARFTTWLHRITLNCANTLIKNRDRLQCDQINDDVVDTIPDHYPERRLTDIEFSTELVEALEGLPPNLRATVVLRDIFDLPHSEIGTQLGISATAAKVRLHRGRKRLRAAMESSQEVVNKYTTDDAYEARHAM</sequence>
<evidence type="ECO:0000259" key="6">
    <source>
        <dbReference type="Pfam" id="PF04542"/>
    </source>
</evidence>
<evidence type="ECO:0000313" key="8">
    <source>
        <dbReference type="EMBL" id="SUZ89415.1"/>
    </source>
</evidence>
<keyword evidence="3" id="KW-0731">Sigma factor</keyword>
<dbReference type="Pfam" id="PF04542">
    <property type="entry name" value="Sigma70_r2"/>
    <property type="match status" value="1"/>
</dbReference>
<dbReference type="InterPro" id="IPR039425">
    <property type="entry name" value="RNA_pol_sigma-70-like"/>
</dbReference>
<dbReference type="InterPro" id="IPR013325">
    <property type="entry name" value="RNA_pol_sigma_r2"/>
</dbReference>
<feature type="domain" description="RNA polymerase sigma-70 region 2" evidence="6">
    <location>
        <begin position="24"/>
        <end position="91"/>
    </location>
</feature>
<dbReference type="InterPro" id="IPR013324">
    <property type="entry name" value="RNA_pol_sigma_r3/r4-like"/>
</dbReference>
<evidence type="ECO:0000256" key="1">
    <source>
        <dbReference type="ARBA" id="ARBA00010641"/>
    </source>
</evidence>
<dbReference type="Gene3D" id="1.10.10.10">
    <property type="entry name" value="Winged helix-like DNA-binding domain superfamily/Winged helix DNA-binding domain"/>
    <property type="match status" value="1"/>
</dbReference>
<dbReference type="SUPFAM" id="SSF88659">
    <property type="entry name" value="Sigma3 and sigma4 domains of RNA polymerase sigma factors"/>
    <property type="match status" value="1"/>
</dbReference>
<dbReference type="GO" id="GO:0003677">
    <property type="term" value="F:DNA binding"/>
    <property type="evidence" value="ECO:0007669"/>
    <property type="project" value="UniProtKB-KW"/>
</dbReference>